<dbReference type="SUPFAM" id="SSF53474">
    <property type="entry name" value="alpha/beta-Hydrolases"/>
    <property type="match status" value="1"/>
</dbReference>
<feature type="domain" description="AB hydrolase-1" evidence="2">
    <location>
        <begin position="25"/>
        <end position="256"/>
    </location>
</feature>
<feature type="signal peptide" evidence="1">
    <location>
        <begin position="1"/>
        <end position="15"/>
    </location>
</feature>
<evidence type="ECO:0000256" key="1">
    <source>
        <dbReference type="SAM" id="SignalP"/>
    </source>
</evidence>
<protein>
    <submittedName>
        <fullName evidence="3">Related to signal peptide protein</fullName>
    </submittedName>
</protein>
<dbReference type="AlphaFoldDB" id="A0A1E1JUS2"/>
<keyword evidence="4" id="KW-1185">Reference proteome</keyword>
<dbReference type="PANTHER" id="PTHR37017:SF11">
    <property type="entry name" value="ESTERASE_LIPASE_THIOESTERASE DOMAIN-CONTAINING PROTEIN"/>
    <property type="match status" value="1"/>
</dbReference>
<feature type="chain" id="PRO_5012746169" evidence="1">
    <location>
        <begin position="16"/>
        <end position="272"/>
    </location>
</feature>
<sequence>MRFITLALFATSILAAPPKPNLPTIVFTPGAWHGTWAFDTVRLQLENLGYPTEAVALPSVGSNDLNAGLSADAAALRAVLETLADSGKDIIMVAHSYGGVVATNAVEGLGFATRRAAGNRGGVIMLVYMTAFAVPLGTSLLDGLGGKYLPWMILEADGFVSPANPQSIFYADVKDPALVARAVAALRHEPARIFSDKTTYEPWNQGVNVGFFFTEKDQAIPIATQQKMASQFPENYFSFTMSSSHSPFLSMPEKVVQGIVAASVDAGLKKLF</sequence>
<evidence type="ECO:0000259" key="2">
    <source>
        <dbReference type="Pfam" id="PF12697"/>
    </source>
</evidence>
<dbReference type="InterPro" id="IPR029058">
    <property type="entry name" value="AB_hydrolase_fold"/>
</dbReference>
<dbReference type="InterPro" id="IPR000073">
    <property type="entry name" value="AB_hydrolase_1"/>
</dbReference>
<dbReference type="Proteomes" id="UP000178912">
    <property type="component" value="Unassembled WGS sequence"/>
</dbReference>
<name>A0A1E1JUS2_9HELO</name>
<reference evidence="4" key="1">
    <citation type="submission" date="2016-03" db="EMBL/GenBank/DDBJ databases">
        <authorList>
            <person name="Guldener U."/>
        </authorList>
    </citation>
    <scope>NUCLEOTIDE SEQUENCE [LARGE SCALE GENOMIC DNA]</scope>
    <source>
        <strain evidence="4">04CH-RAC-A.6.1</strain>
    </source>
</reference>
<proteinExistence type="predicted"/>
<accession>A0A1E1JUS2</accession>
<dbReference type="InterPro" id="IPR052897">
    <property type="entry name" value="Sec-Metab_Biosynth_Hydrolase"/>
</dbReference>
<dbReference type="Pfam" id="PF12697">
    <property type="entry name" value="Abhydrolase_6"/>
    <property type="match status" value="1"/>
</dbReference>
<gene>
    <name evidence="3" type="ORF">RAG0_00970</name>
</gene>
<dbReference type="Gene3D" id="3.40.50.1820">
    <property type="entry name" value="alpha/beta hydrolase"/>
    <property type="match status" value="1"/>
</dbReference>
<evidence type="ECO:0000313" key="4">
    <source>
        <dbReference type="Proteomes" id="UP000178912"/>
    </source>
</evidence>
<dbReference type="PANTHER" id="PTHR37017">
    <property type="entry name" value="AB HYDROLASE-1 DOMAIN-CONTAINING PROTEIN-RELATED"/>
    <property type="match status" value="1"/>
</dbReference>
<keyword evidence="1" id="KW-0732">Signal</keyword>
<evidence type="ECO:0000313" key="3">
    <source>
        <dbReference type="EMBL" id="CZS89665.1"/>
    </source>
</evidence>
<organism evidence="3 4">
    <name type="scientific">Rhynchosporium agropyri</name>
    <dbReference type="NCBI Taxonomy" id="914238"/>
    <lineage>
        <taxon>Eukaryota</taxon>
        <taxon>Fungi</taxon>
        <taxon>Dikarya</taxon>
        <taxon>Ascomycota</taxon>
        <taxon>Pezizomycotina</taxon>
        <taxon>Leotiomycetes</taxon>
        <taxon>Helotiales</taxon>
        <taxon>Ploettnerulaceae</taxon>
        <taxon>Rhynchosporium</taxon>
    </lineage>
</organism>
<dbReference type="EMBL" id="FJUX01000003">
    <property type="protein sequence ID" value="CZS89665.1"/>
    <property type="molecule type" value="Genomic_DNA"/>
</dbReference>
<dbReference type="OrthoDB" id="1263307at2759"/>